<keyword evidence="9" id="KW-1185">Reference proteome</keyword>
<evidence type="ECO:0000256" key="5">
    <source>
        <dbReference type="ARBA" id="ARBA00022801"/>
    </source>
</evidence>
<dbReference type="AlphaFoldDB" id="A0A7U4JAX0"/>
<evidence type="ECO:0000256" key="7">
    <source>
        <dbReference type="ARBA" id="ARBA00023157"/>
    </source>
</evidence>
<proteinExistence type="inferred from homology"/>
<dbReference type="Proteomes" id="UP000032300">
    <property type="component" value="Chromosome"/>
</dbReference>
<evidence type="ECO:0000256" key="3">
    <source>
        <dbReference type="ARBA" id="ARBA00022723"/>
    </source>
</evidence>
<evidence type="ECO:0000313" key="9">
    <source>
        <dbReference type="Proteomes" id="UP000032300"/>
    </source>
</evidence>
<dbReference type="GO" id="GO:0046872">
    <property type="term" value="F:metal ion binding"/>
    <property type="evidence" value="ECO:0007669"/>
    <property type="project" value="UniProtKB-KW"/>
</dbReference>
<dbReference type="GO" id="GO:0052689">
    <property type="term" value="F:carboxylic ester hydrolase activity"/>
    <property type="evidence" value="ECO:0007669"/>
    <property type="project" value="UniProtKB-KW"/>
</dbReference>
<keyword evidence="5" id="KW-0378">Hydrolase</keyword>
<dbReference type="SUPFAM" id="SSF53474">
    <property type="entry name" value="alpha/beta-Hydrolases"/>
    <property type="match status" value="1"/>
</dbReference>
<dbReference type="KEGG" id="sphi:TS85_19215"/>
<organism evidence="8 9">
    <name type="scientific">Sphingomonas hengshuiensis</name>
    <dbReference type="NCBI Taxonomy" id="1609977"/>
    <lineage>
        <taxon>Bacteria</taxon>
        <taxon>Pseudomonadati</taxon>
        <taxon>Pseudomonadota</taxon>
        <taxon>Alphaproteobacteria</taxon>
        <taxon>Sphingomonadales</taxon>
        <taxon>Sphingomonadaceae</taxon>
        <taxon>Sphingomonas</taxon>
    </lineage>
</organism>
<dbReference type="InterPro" id="IPR029058">
    <property type="entry name" value="AB_hydrolase_fold"/>
</dbReference>
<keyword evidence="6" id="KW-0106">Calcium</keyword>
<accession>A0A7U4JAX0</accession>
<name>A0A7U4JAX0_9SPHN</name>
<dbReference type="PANTHER" id="PTHR33938:SF15">
    <property type="entry name" value="FERULOYL ESTERASE B-RELATED"/>
    <property type="match status" value="1"/>
</dbReference>
<evidence type="ECO:0000256" key="2">
    <source>
        <dbReference type="ARBA" id="ARBA00022487"/>
    </source>
</evidence>
<comment type="similarity">
    <text evidence="1">Belongs to the tannase family.</text>
</comment>
<keyword evidence="3" id="KW-0479">Metal-binding</keyword>
<evidence type="ECO:0000313" key="8">
    <source>
        <dbReference type="EMBL" id="AJP73461.1"/>
    </source>
</evidence>
<keyword evidence="2" id="KW-0719">Serine esterase</keyword>
<dbReference type="Gene3D" id="3.40.50.1820">
    <property type="entry name" value="alpha/beta hydrolase"/>
    <property type="match status" value="1"/>
</dbReference>
<protein>
    <recommendedName>
        <fullName evidence="10">Tannase/feruloyl esterase family alpha/beta hydrolase</fullName>
    </recommendedName>
</protein>
<keyword evidence="4" id="KW-0732">Signal</keyword>
<evidence type="ECO:0000256" key="1">
    <source>
        <dbReference type="ARBA" id="ARBA00006249"/>
    </source>
</evidence>
<dbReference type="Pfam" id="PF07519">
    <property type="entry name" value="Tannase"/>
    <property type="match status" value="1"/>
</dbReference>
<keyword evidence="7" id="KW-1015">Disulfide bond</keyword>
<gene>
    <name evidence="8" type="ORF">TS85_19215</name>
</gene>
<reference evidence="8 9" key="2">
    <citation type="submission" date="2015-02" db="EMBL/GenBank/DDBJ databases">
        <title>The complete genome of Sphingomonas hengshuiensis sp. WHSC-8 isolated from soil of Hengshui Lake.</title>
        <authorList>
            <person name="Wei S."/>
            <person name="Guo J."/>
            <person name="Su C."/>
            <person name="Wu R."/>
            <person name="Zhang Z."/>
            <person name="Liang K."/>
            <person name="Li H."/>
            <person name="Wang T."/>
            <person name="Liu H."/>
            <person name="Zhang C."/>
            <person name="Li Z."/>
            <person name="Wang Q."/>
            <person name="Meng J."/>
        </authorList>
    </citation>
    <scope>NUCLEOTIDE SEQUENCE [LARGE SCALE GENOMIC DNA]</scope>
    <source>
        <strain evidence="8 9">WHSC-8</strain>
    </source>
</reference>
<evidence type="ECO:0000256" key="4">
    <source>
        <dbReference type="ARBA" id="ARBA00022729"/>
    </source>
</evidence>
<evidence type="ECO:0008006" key="10">
    <source>
        <dbReference type="Google" id="ProtNLM"/>
    </source>
</evidence>
<dbReference type="PANTHER" id="PTHR33938">
    <property type="entry name" value="FERULOYL ESTERASE B-RELATED"/>
    <property type="match status" value="1"/>
</dbReference>
<dbReference type="InterPro" id="IPR011118">
    <property type="entry name" value="Tannase/feruloyl_esterase"/>
</dbReference>
<sequence length="475" mass="51744">MMFVRRSHSQGNPMQEISVYPTHCKVEGYITPSVKFSLSLPLSNAWNGRFMLAACDAWCGKVGEDIVVPGLHGGYATLTNDGGHYGRAPFDGVWAHNNQQARVDFAYRANHVSAQAAKAIISEFYGKGPHHSYIAGFSKGGNAGLMTVQRYPEDFDGVFVKAPVVHYNPKNAAHFPWLALAVYPDGKRPVMASDKIPLIHRSVTQACDALDGARDGVIDDPRQCRYDPAILLCKAGQSEGKNECLNGAQVAALRKIYTKPTNERGETYFDYPVDIGSEMDWAGSILPPPGPAVPGIPFALTGAATGLRYMAVKDNPGPGYDWTQFHYVKEKARIDEMSRTLDPDAIDLSAFHARGGKMIIVHGWGDAMVSAAMTIDWFAEVNKKMGAGTVADFVQLYVIPGMAHGSGGTGPFVFDAQSALVRWVEQKVAPSQLMMGDMPGTAPMRQRAFYPWPALSRYKGKGDMGATESYRRTAP</sequence>
<reference evidence="8 9" key="1">
    <citation type="journal article" date="2015" name="Int. J. Syst. Evol. Microbiol.">
        <title>Sphingomonas hengshuiensis sp. nov., isolated from lake wetland.</title>
        <authorList>
            <person name="Wei S."/>
            <person name="Wang T."/>
            <person name="Liu H."/>
            <person name="Zhang C."/>
            <person name="Guo J."/>
            <person name="Wang Q."/>
            <person name="Liang K."/>
            <person name="Zhang Z."/>
        </authorList>
    </citation>
    <scope>NUCLEOTIDE SEQUENCE [LARGE SCALE GENOMIC DNA]</scope>
    <source>
        <strain evidence="8 9">WHSC-8</strain>
    </source>
</reference>
<dbReference type="EMBL" id="CP010836">
    <property type="protein sequence ID" value="AJP73461.1"/>
    <property type="molecule type" value="Genomic_DNA"/>
</dbReference>
<evidence type="ECO:0000256" key="6">
    <source>
        <dbReference type="ARBA" id="ARBA00022837"/>
    </source>
</evidence>